<proteinExistence type="inferred from homology"/>
<dbReference type="Pfam" id="PF06293">
    <property type="entry name" value="Kdo"/>
    <property type="match status" value="1"/>
</dbReference>
<evidence type="ECO:0000256" key="5">
    <source>
        <dbReference type="ARBA" id="ARBA00022475"/>
    </source>
</evidence>
<dbReference type="NCBIfam" id="NF002475">
    <property type="entry name" value="PRK01723.1"/>
    <property type="match status" value="1"/>
</dbReference>
<protein>
    <recommendedName>
        <fullName evidence="13 15">3-deoxy-D-manno-octulosonic acid kinase</fullName>
        <shortName evidence="15">Kdo kinase</shortName>
        <ecNumber evidence="4 15">2.7.1.166</ecNumber>
    </recommendedName>
</protein>
<comment type="pathway">
    <text evidence="2 15">Bacterial outer membrane biogenesis; LPS core biosynthesis.</text>
</comment>
<evidence type="ECO:0000256" key="12">
    <source>
        <dbReference type="ARBA" id="ARBA00023136"/>
    </source>
</evidence>
<keyword evidence="12 15" id="KW-0472">Membrane</keyword>
<name>A0ABP8Q016_9GAMM</name>
<comment type="function">
    <text evidence="15">Catalyzes the ATP-dependent phosphorylation of the 3-deoxy-D-manno-octulosonic acid (Kdo) residue in Kdo-lipid IV(A) at the 4-OH position.</text>
</comment>
<evidence type="ECO:0000256" key="9">
    <source>
        <dbReference type="ARBA" id="ARBA00022777"/>
    </source>
</evidence>
<dbReference type="InterPro" id="IPR022826">
    <property type="entry name" value="KDO_kinase"/>
</dbReference>
<comment type="similarity">
    <text evidence="3 15">Belongs to the protein kinase superfamily. KdkA/RfaP family.</text>
</comment>
<evidence type="ECO:0000256" key="8">
    <source>
        <dbReference type="ARBA" id="ARBA00022741"/>
    </source>
</evidence>
<dbReference type="RefSeq" id="WP_345009812.1">
    <property type="nucleotide sequence ID" value="NZ_BAABFC010000003.1"/>
</dbReference>
<reference evidence="17" key="1">
    <citation type="journal article" date="2019" name="Int. J. Syst. Evol. Microbiol.">
        <title>The Global Catalogue of Microorganisms (GCM) 10K type strain sequencing project: providing services to taxonomists for standard genome sequencing and annotation.</title>
        <authorList>
            <consortium name="The Broad Institute Genomics Platform"/>
            <consortium name="The Broad Institute Genome Sequencing Center for Infectious Disease"/>
            <person name="Wu L."/>
            <person name="Ma J."/>
        </authorList>
    </citation>
    <scope>NUCLEOTIDE SEQUENCE [LARGE SCALE GENOMIC DNA]</scope>
    <source>
        <strain evidence="17">JCM 32226</strain>
    </source>
</reference>
<dbReference type="InterPro" id="IPR011009">
    <property type="entry name" value="Kinase-like_dom_sf"/>
</dbReference>
<sequence length="239" mass="27012">MSLLVQRQGQSLCWFDTDFFAQPDARVFTPAYWQQGDRVDGQSLGRGVTWFVHTERHALVLRHYWRGGLVGRWIRDRFLYLGAARSRAMAEFSLLRQLALAGVAVPRPAAARLVRHGLTYRADILVERIAGARDLVALLQERPLGAKEWRQVGTAIARLHEAGGYHSDLNSHNLLLDEGGKVWIIDLDKGGLRRPGAWQQANLARLLRSLRKEAARLTPFHWQETDWADLLAGYTVASA</sequence>
<evidence type="ECO:0000256" key="7">
    <source>
        <dbReference type="ARBA" id="ARBA00022679"/>
    </source>
</evidence>
<feature type="active site" evidence="15">
    <location>
        <position position="168"/>
    </location>
</feature>
<gene>
    <name evidence="15" type="primary">kdkA</name>
    <name evidence="16" type="ORF">GCM10023095_05420</name>
</gene>
<keyword evidence="5 15" id="KW-1003">Cell membrane</keyword>
<keyword evidence="9 15" id="KW-0418">Kinase</keyword>
<dbReference type="GO" id="GO:0016301">
    <property type="term" value="F:kinase activity"/>
    <property type="evidence" value="ECO:0007669"/>
    <property type="project" value="UniProtKB-KW"/>
</dbReference>
<evidence type="ECO:0000256" key="11">
    <source>
        <dbReference type="ARBA" id="ARBA00022985"/>
    </source>
</evidence>
<keyword evidence="8 15" id="KW-0547">Nucleotide-binding</keyword>
<evidence type="ECO:0000256" key="1">
    <source>
        <dbReference type="ARBA" id="ARBA00004515"/>
    </source>
</evidence>
<comment type="subcellular location">
    <subcellularLocation>
        <location evidence="1 15">Cell inner membrane</location>
        <topology evidence="1 15">Peripheral membrane protein</topology>
        <orientation evidence="1 15">Cytoplasmic side</orientation>
    </subcellularLocation>
</comment>
<accession>A0ABP8Q016</accession>
<dbReference type="EMBL" id="BAABFC010000003">
    <property type="protein sequence ID" value="GAA4494195.1"/>
    <property type="molecule type" value="Genomic_DNA"/>
</dbReference>
<keyword evidence="17" id="KW-1185">Reference proteome</keyword>
<keyword evidence="7 15" id="KW-0808">Transferase</keyword>
<dbReference type="HAMAP" id="MF_00521">
    <property type="entry name" value="KDO_kinase"/>
    <property type="match status" value="1"/>
</dbReference>
<evidence type="ECO:0000256" key="2">
    <source>
        <dbReference type="ARBA" id="ARBA00004713"/>
    </source>
</evidence>
<keyword evidence="10 15" id="KW-0067">ATP-binding</keyword>
<evidence type="ECO:0000256" key="6">
    <source>
        <dbReference type="ARBA" id="ARBA00022519"/>
    </source>
</evidence>
<dbReference type="Gene3D" id="1.10.510.10">
    <property type="entry name" value="Transferase(Phosphotransferase) domain 1"/>
    <property type="match status" value="1"/>
</dbReference>
<evidence type="ECO:0000256" key="14">
    <source>
        <dbReference type="ARBA" id="ARBA00034417"/>
    </source>
</evidence>
<dbReference type="SUPFAM" id="SSF56112">
    <property type="entry name" value="Protein kinase-like (PK-like)"/>
    <property type="match status" value="1"/>
</dbReference>
<evidence type="ECO:0000256" key="15">
    <source>
        <dbReference type="HAMAP-Rule" id="MF_00521"/>
    </source>
</evidence>
<evidence type="ECO:0000256" key="3">
    <source>
        <dbReference type="ARBA" id="ARBA00010327"/>
    </source>
</evidence>
<evidence type="ECO:0000313" key="16">
    <source>
        <dbReference type="EMBL" id="GAA4494195.1"/>
    </source>
</evidence>
<comment type="catalytic activity">
    <reaction evidence="14 15">
        <text>an alpha-Kdo-(2-&gt;6)-lipid IVA + ATP = a 4-O-phospho-alpha-Kdo-(2-&gt;6)-lipid IVA + ADP + H(+)</text>
        <dbReference type="Rhea" id="RHEA:74271"/>
        <dbReference type="ChEBI" id="CHEBI:15378"/>
        <dbReference type="ChEBI" id="CHEBI:30616"/>
        <dbReference type="ChEBI" id="CHEBI:176428"/>
        <dbReference type="ChEBI" id="CHEBI:193140"/>
        <dbReference type="ChEBI" id="CHEBI:456216"/>
        <dbReference type="EC" id="2.7.1.166"/>
    </reaction>
</comment>
<keyword evidence="6 15" id="KW-0997">Cell inner membrane</keyword>
<dbReference type="Proteomes" id="UP001501321">
    <property type="component" value="Unassembled WGS sequence"/>
</dbReference>
<keyword evidence="11 15" id="KW-0448">Lipopolysaccharide biosynthesis</keyword>
<comment type="caution">
    <text evidence="16">The sequence shown here is derived from an EMBL/GenBank/DDBJ whole genome shotgun (WGS) entry which is preliminary data.</text>
</comment>
<dbReference type="EC" id="2.7.1.166" evidence="4 15"/>
<evidence type="ECO:0000256" key="4">
    <source>
        <dbReference type="ARBA" id="ARBA00011988"/>
    </source>
</evidence>
<evidence type="ECO:0000313" key="17">
    <source>
        <dbReference type="Proteomes" id="UP001501321"/>
    </source>
</evidence>
<evidence type="ECO:0000256" key="13">
    <source>
        <dbReference type="ARBA" id="ARBA00029511"/>
    </source>
</evidence>
<evidence type="ECO:0000256" key="10">
    <source>
        <dbReference type="ARBA" id="ARBA00022840"/>
    </source>
</evidence>
<organism evidence="16 17">
    <name type="scientific">Pseudaeromonas paramecii</name>
    <dbReference type="NCBI Taxonomy" id="2138166"/>
    <lineage>
        <taxon>Bacteria</taxon>
        <taxon>Pseudomonadati</taxon>
        <taxon>Pseudomonadota</taxon>
        <taxon>Gammaproteobacteria</taxon>
        <taxon>Aeromonadales</taxon>
        <taxon>Aeromonadaceae</taxon>
        <taxon>Pseudaeromonas</taxon>
    </lineage>
</organism>